<keyword evidence="6" id="KW-0269">Exonuclease</keyword>
<sequence>MSAEPTPVHRLLLATAQTGAGDHWRVQDLDARGDPLSSARSVGTAELRDLDTSRARWVCRDLSADYPPLWRAGVSLSRAHDLAATDRILRARAGDVTAVPDPAPALPPLDDGPGLFDAVPGPRPPRRRAAAGSGADRPPAGIGGPDDARRQLVDQLAHTAGDGALRLLVAAESSAGLSAVEMTAAGLPWRADRHRELLDEVLGARPGFGQRPPRLAALVTAIGEAFGFPVNPDSPLELRSALSRVGYAVESTRSSILREIPHPVVPLLLDYKERARLFTANGWDWLDTWVRDGRFRPEYVPGGVVSGRWASRGGGALQIPRALRRAVVADPGHRLIVADAAQAEPRVLAAVSGDTGLRERAAAADLYDALAADGFGGDRARAKLSLLGAMYGATTGESGRLLPTLRRLYPQAMGHLQRAADEGARGGTVTSVLGRACPPPSPSWRSTVEIGTQPDATAAERSRADRLTADRSRFTRNFVIQASAADWASVWLAQVRQALGPTAVVLFQHDEIVLHVPESGAADAAAAVTAAADSASALVFPGTGVRIPVDPAVVDSYADKT</sequence>
<protein>
    <recommendedName>
        <fullName evidence="1">DNA-directed DNA polymerase</fullName>
        <ecNumber evidence="1">2.7.7.7</ecNumber>
    </recommendedName>
</protein>
<dbReference type="PANTHER" id="PTHR10133">
    <property type="entry name" value="DNA POLYMERASE I"/>
    <property type="match status" value="1"/>
</dbReference>
<comment type="caution">
    <text evidence="6">The sequence shown here is derived from an EMBL/GenBank/DDBJ whole genome shotgun (WGS) entry which is preliminary data.</text>
</comment>
<dbReference type="Pfam" id="PF00476">
    <property type="entry name" value="DNA_pol_A"/>
    <property type="match status" value="1"/>
</dbReference>
<reference evidence="6 7" key="1">
    <citation type="submission" date="2019-05" db="EMBL/GenBank/DDBJ databases">
        <title>Nakamurella sp. N5BH11, whole genome shotgun sequence.</title>
        <authorList>
            <person name="Tuo L."/>
        </authorList>
    </citation>
    <scope>NUCLEOTIDE SEQUENCE [LARGE SCALE GENOMIC DNA]</scope>
    <source>
        <strain evidence="6 7">N5BH11</strain>
    </source>
</reference>
<organism evidence="6 7">
    <name type="scientific">Nakamurella flava</name>
    <dbReference type="NCBI Taxonomy" id="2576308"/>
    <lineage>
        <taxon>Bacteria</taxon>
        <taxon>Bacillati</taxon>
        <taxon>Actinomycetota</taxon>
        <taxon>Actinomycetes</taxon>
        <taxon>Nakamurellales</taxon>
        <taxon>Nakamurellaceae</taxon>
        <taxon>Nakamurella</taxon>
    </lineage>
</organism>
<name>A0A4U6QBL7_9ACTN</name>
<feature type="region of interest" description="Disordered" evidence="4">
    <location>
        <begin position="99"/>
        <end position="147"/>
    </location>
</feature>
<proteinExistence type="predicted"/>
<dbReference type="GO" id="GO:0003677">
    <property type="term" value="F:DNA binding"/>
    <property type="evidence" value="ECO:0007669"/>
    <property type="project" value="InterPro"/>
</dbReference>
<dbReference type="Gene3D" id="1.10.150.20">
    <property type="entry name" value="5' to 3' exonuclease, C-terminal subdomain"/>
    <property type="match status" value="1"/>
</dbReference>
<dbReference type="Gene3D" id="3.30.70.370">
    <property type="match status" value="1"/>
</dbReference>
<dbReference type="EMBL" id="SZZH01000005">
    <property type="protein sequence ID" value="TKV57413.1"/>
    <property type="molecule type" value="Genomic_DNA"/>
</dbReference>
<evidence type="ECO:0000259" key="5">
    <source>
        <dbReference type="SMART" id="SM00482"/>
    </source>
</evidence>
<keyword evidence="7" id="KW-1185">Reference proteome</keyword>
<dbReference type="RefSeq" id="WP_137451117.1">
    <property type="nucleotide sequence ID" value="NZ_SZZH01000005.1"/>
</dbReference>
<keyword evidence="6" id="KW-0540">Nuclease</keyword>
<evidence type="ECO:0000313" key="6">
    <source>
        <dbReference type="EMBL" id="TKV57413.1"/>
    </source>
</evidence>
<accession>A0A4U6QBL7</accession>
<evidence type="ECO:0000256" key="2">
    <source>
        <dbReference type="ARBA" id="ARBA00022705"/>
    </source>
</evidence>
<dbReference type="GO" id="GO:0006261">
    <property type="term" value="P:DNA-templated DNA replication"/>
    <property type="evidence" value="ECO:0007669"/>
    <property type="project" value="InterPro"/>
</dbReference>
<dbReference type="OrthoDB" id="4414061at2"/>
<comment type="catalytic activity">
    <reaction evidence="3">
        <text>DNA(n) + a 2'-deoxyribonucleoside 5'-triphosphate = DNA(n+1) + diphosphate</text>
        <dbReference type="Rhea" id="RHEA:22508"/>
        <dbReference type="Rhea" id="RHEA-COMP:17339"/>
        <dbReference type="Rhea" id="RHEA-COMP:17340"/>
        <dbReference type="ChEBI" id="CHEBI:33019"/>
        <dbReference type="ChEBI" id="CHEBI:61560"/>
        <dbReference type="ChEBI" id="CHEBI:173112"/>
        <dbReference type="EC" id="2.7.7.7"/>
    </reaction>
</comment>
<dbReference type="CDD" id="cd06444">
    <property type="entry name" value="DNA_pol_A"/>
    <property type="match status" value="1"/>
</dbReference>
<dbReference type="SMART" id="SM00482">
    <property type="entry name" value="POLAc"/>
    <property type="match status" value="1"/>
</dbReference>
<evidence type="ECO:0000256" key="3">
    <source>
        <dbReference type="ARBA" id="ARBA00049244"/>
    </source>
</evidence>
<gene>
    <name evidence="6" type="ORF">FDO65_18000</name>
</gene>
<feature type="compositionally biased region" description="Low complexity" evidence="4">
    <location>
        <begin position="130"/>
        <end position="140"/>
    </location>
</feature>
<feature type="compositionally biased region" description="Low complexity" evidence="4">
    <location>
        <begin position="108"/>
        <end position="120"/>
    </location>
</feature>
<dbReference type="Proteomes" id="UP000306985">
    <property type="component" value="Unassembled WGS sequence"/>
</dbReference>
<dbReference type="GO" id="GO:0004527">
    <property type="term" value="F:exonuclease activity"/>
    <property type="evidence" value="ECO:0007669"/>
    <property type="project" value="UniProtKB-KW"/>
</dbReference>
<evidence type="ECO:0000256" key="4">
    <source>
        <dbReference type="SAM" id="MobiDB-lite"/>
    </source>
</evidence>
<dbReference type="AlphaFoldDB" id="A0A4U6QBL7"/>
<feature type="domain" description="DNA-directed DNA polymerase family A palm" evidence="5">
    <location>
        <begin position="320"/>
        <end position="520"/>
    </location>
</feature>
<dbReference type="PANTHER" id="PTHR10133:SF27">
    <property type="entry name" value="DNA POLYMERASE NU"/>
    <property type="match status" value="1"/>
</dbReference>
<keyword evidence="6" id="KW-0378">Hydrolase</keyword>
<dbReference type="SUPFAM" id="SSF56672">
    <property type="entry name" value="DNA/RNA polymerases"/>
    <property type="match status" value="1"/>
</dbReference>
<dbReference type="EC" id="2.7.7.7" evidence="1"/>
<dbReference type="InterPro" id="IPR001098">
    <property type="entry name" value="DNA-dir_DNA_pol_A_palm_dom"/>
</dbReference>
<dbReference type="GO" id="GO:0003887">
    <property type="term" value="F:DNA-directed DNA polymerase activity"/>
    <property type="evidence" value="ECO:0007669"/>
    <property type="project" value="UniProtKB-EC"/>
</dbReference>
<evidence type="ECO:0000313" key="7">
    <source>
        <dbReference type="Proteomes" id="UP000306985"/>
    </source>
</evidence>
<dbReference type="GO" id="GO:0006302">
    <property type="term" value="P:double-strand break repair"/>
    <property type="evidence" value="ECO:0007669"/>
    <property type="project" value="TreeGrafter"/>
</dbReference>
<dbReference type="InterPro" id="IPR002298">
    <property type="entry name" value="DNA_polymerase_A"/>
</dbReference>
<dbReference type="NCBIfam" id="NF011538">
    <property type="entry name" value="PRK14975.1-1"/>
    <property type="match status" value="1"/>
</dbReference>
<keyword evidence="2" id="KW-0235">DNA replication</keyword>
<dbReference type="InterPro" id="IPR043502">
    <property type="entry name" value="DNA/RNA_pol_sf"/>
</dbReference>
<feature type="region of interest" description="Disordered" evidence="4">
    <location>
        <begin position="434"/>
        <end position="465"/>
    </location>
</feature>
<evidence type="ECO:0000256" key="1">
    <source>
        <dbReference type="ARBA" id="ARBA00012417"/>
    </source>
</evidence>